<feature type="compositionally biased region" description="Basic and acidic residues" evidence="9">
    <location>
        <begin position="431"/>
        <end position="447"/>
    </location>
</feature>
<evidence type="ECO:0000256" key="8">
    <source>
        <dbReference type="ARBA" id="ARBA00023288"/>
    </source>
</evidence>
<keyword evidence="7" id="KW-0325">Glycoprotein</keyword>
<sequence length="487" mass="52338">MISLIRALAVIISLIALVETVDGTISAGANLAPLEALCGIIALAKSAVKVPAVTNSHIEQMNKDRKLNMSVTDPTWRIIFHKNGKPNEYNDNVPRGIVSGPDWAEQWKQLKEAEQKLENEAEDTDFKNSQLNTATPDVKRIIRPRIAAIAARAATKVKSIKEDPQTTEALTDSKVQTLLRTAVFGDDLADEQGATHQSLFGGTSLSNRGTVCDASTQANKAQTAGAVIARLFLDSNSDIVADIFHHAATGGAHWNAGNPDLAQIQAHIARCRPSVSELLTYDKLMGLITAITTRISLWSGEGYLGAVTSACSGTTATGSCVKFAGYKANPDQATSALQWLGHLQRLAEQLKDREDMNKKTEEATRILKEYIATINFIVDEAKTTRGAVAQTAAEQQGGSNSKQKQKTNVDCATFQKNETCTAAAYKWESITEKTESHCKPKDGEGQRNKGAGIGAEAAAGTNSEAKKCSEKKTEGEYQDGCKCDGKD</sequence>
<evidence type="ECO:0000256" key="5">
    <source>
        <dbReference type="ARBA" id="ARBA00022729"/>
    </source>
</evidence>
<evidence type="ECO:0000256" key="1">
    <source>
        <dbReference type="ARBA" id="ARBA00002523"/>
    </source>
</evidence>
<feature type="domain" description="Trypanosome variant surface glycoprotein B-type N-terminal" evidence="11">
    <location>
        <begin position="14"/>
        <end position="366"/>
    </location>
</feature>
<organism evidence="12">
    <name type="scientific">Trypanosoma brucei</name>
    <dbReference type="NCBI Taxonomy" id="5691"/>
    <lineage>
        <taxon>Eukaryota</taxon>
        <taxon>Discoba</taxon>
        <taxon>Euglenozoa</taxon>
        <taxon>Kinetoplastea</taxon>
        <taxon>Metakinetoplastina</taxon>
        <taxon>Trypanosomatida</taxon>
        <taxon>Trypanosomatidae</taxon>
        <taxon>Trypanosoma</taxon>
    </lineage>
</organism>
<keyword evidence="4" id="KW-0336">GPI-anchor</keyword>
<evidence type="ECO:0000256" key="3">
    <source>
        <dbReference type="ARBA" id="ARBA00022475"/>
    </source>
</evidence>
<evidence type="ECO:0000259" key="11">
    <source>
        <dbReference type="Pfam" id="PF13206"/>
    </source>
</evidence>
<dbReference type="EMBL" id="KX700892">
    <property type="protein sequence ID" value="APD74848.1"/>
    <property type="molecule type" value="Genomic_DNA"/>
</dbReference>
<protein>
    <submittedName>
        <fullName evidence="12">Variant surface glycoprotein 1125.4328</fullName>
    </submittedName>
</protein>
<feature type="region of interest" description="Disordered" evidence="9">
    <location>
        <begin position="431"/>
        <end position="487"/>
    </location>
</feature>
<keyword evidence="3" id="KW-1003">Cell membrane</keyword>
<keyword evidence="8" id="KW-0449">Lipoprotein</keyword>
<dbReference type="GO" id="GO:0098552">
    <property type="term" value="C:side of membrane"/>
    <property type="evidence" value="ECO:0007669"/>
    <property type="project" value="UniProtKB-KW"/>
</dbReference>
<keyword evidence="6" id="KW-0472">Membrane</keyword>
<comment type="function">
    <text evidence="1">VSG forms a coat on the surface of the parasite. The trypanosome evades the immune response of the host by expressing a series of antigenically distinct VSGs from an estimated 1000 VSG genes.</text>
</comment>
<proteinExistence type="predicted"/>
<dbReference type="AlphaFoldDB" id="A0A1J0RAL6"/>
<evidence type="ECO:0000256" key="7">
    <source>
        <dbReference type="ARBA" id="ARBA00023180"/>
    </source>
</evidence>
<dbReference type="GO" id="GO:0005886">
    <property type="term" value="C:plasma membrane"/>
    <property type="evidence" value="ECO:0007669"/>
    <property type="project" value="UniProtKB-SubCell"/>
</dbReference>
<feature type="chain" id="PRO_5012836933" evidence="10">
    <location>
        <begin position="21"/>
        <end position="487"/>
    </location>
</feature>
<reference evidence="12" key="1">
    <citation type="submission" date="2016-08" db="EMBL/GenBank/DDBJ databases">
        <title>VSG repertoire of Trypanosoma brucei EATRO 1125.</title>
        <authorList>
            <person name="Cross G.A."/>
        </authorList>
    </citation>
    <scope>NUCLEOTIDE SEQUENCE</scope>
    <source>
        <strain evidence="12">EATRO 1125</strain>
    </source>
</reference>
<comment type="subcellular location">
    <subcellularLocation>
        <location evidence="2">Cell membrane</location>
        <topology evidence="2">Lipid-anchor</topology>
        <topology evidence="2">GPI-anchor</topology>
    </subcellularLocation>
</comment>
<evidence type="ECO:0000256" key="2">
    <source>
        <dbReference type="ARBA" id="ARBA00004609"/>
    </source>
</evidence>
<feature type="signal peptide" evidence="10">
    <location>
        <begin position="1"/>
        <end position="20"/>
    </location>
</feature>
<accession>A0A1J0RAL6</accession>
<feature type="compositionally biased region" description="Basic and acidic residues" evidence="9">
    <location>
        <begin position="464"/>
        <end position="487"/>
    </location>
</feature>
<name>A0A1J0RAL6_9TRYP</name>
<evidence type="ECO:0000256" key="10">
    <source>
        <dbReference type="SAM" id="SignalP"/>
    </source>
</evidence>
<dbReference type="Pfam" id="PF13206">
    <property type="entry name" value="VSG_B"/>
    <property type="match status" value="1"/>
</dbReference>
<dbReference type="InterPro" id="IPR025932">
    <property type="entry name" value="Trypano_VSG_B_N_dom"/>
</dbReference>
<keyword evidence="5 10" id="KW-0732">Signal</keyword>
<evidence type="ECO:0000313" key="12">
    <source>
        <dbReference type="EMBL" id="APD74848.1"/>
    </source>
</evidence>
<evidence type="ECO:0000256" key="4">
    <source>
        <dbReference type="ARBA" id="ARBA00022622"/>
    </source>
</evidence>
<evidence type="ECO:0000256" key="6">
    <source>
        <dbReference type="ARBA" id="ARBA00023136"/>
    </source>
</evidence>
<evidence type="ECO:0000256" key="9">
    <source>
        <dbReference type="SAM" id="MobiDB-lite"/>
    </source>
</evidence>